<protein>
    <recommendedName>
        <fullName evidence="1">Glycosyl transferase family 1 domain-containing protein</fullName>
    </recommendedName>
</protein>
<reference evidence="2 3" key="1">
    <citation type="submission" date="2017-05" db="EMBL/GenBank/DDBJ databases">
        <title>The draft genome sequence of Idiomarina salinarum WNB302.</title>
        <authorList>
            <person name="Sun Y."/>
            <person name="Chen B."/>
            <person name="Du Z."/>
        </authorList>
    </citation>
    <scope>NUCLEOTIDE SEQUENCE [LARGE SCALE GENOMIC DNA]</scope>
    <source>
        <strain evidence="2 3">WNB302</strain>
    </source>
</reference>
<sequence>MGDYHRSRVEAYRAMNLEDSLYTADLGSGDKLYKWQNTAHNSHFVLSDKAADQWDIWRRFQRFKQIVAANEIDKVVLSGYGKPVYLWFTLWLKLKGIRTYMFAESWYPSNALVDAIKGWFLRHFVKGIFVSGQRAEHHFVRRLGFPKDQVTTGYSVVDNAHFQFERSLEDITKAMANTPLLLCVARYAEEKNLALLIEAFEASELASKWHLQIVGGGPLKETLKDKITNPDKVQLLNWQAYNDLPLLYQNATCFILPSRFEPWGLVVNEAMAAALPVILSDACGCLPDLLYDNGYSFKAESKKELIGVLNQLQSCNTAELYKMGLSSAKRISKFTPQHWAISLNKLLC</sequence>
<feature type="domain" description="Glycosyl transferase family 1" evidence="1">
    <location>
        <begin position="176"/>
        <end position="316"/>
    </location>
</feature>
<evidence type="ECO:0000259" key="1">
    <source>
        <dbReference type="Pfam" id="PF00534"/>
    </source>
</evidence>
<dbReference type="PANTHER" id="PTHR45947">
    <property type="entry name" value="SULFOQUINOVOSYL TRANSFERASE SQD2"/>
    <property type="match status" value="1"/>
</dbReference>
<dbReference type="Proteomes" id="UP000216840">
    <property type="component" value="Unassembled WGS sequence"/>
</dbReference>
<gene>
    <name evidence="2" type="ORF">CA834_07180</name>
</gene>
<comment type="caution">
    <text evidence="2">The sequence shown here is derived from an EMBL/GenBank/DDBJ whole genome shotgun (WGS) entry which is preliminary data.</text>
</comment>
<dbReference type="AlphaFoldDB" id="A0A265UV84"/>
<keyword evidence="3" id="KW-1185">Reference proteome</keyword>
<dbReference type="EMBL" id="NGJN01000003">
    <property type="protein sequence ID" value="OZV69231.1"/>
    <property type="molecule type" value="Genomic_DNA"/>
</dbReference>
<accession>A0A265UV84</accession>
<proteinExistence type="predicted"/>
<dbReference type="Gene3D" id="3.40.50.2000">
    <property type="entry name" value="Glycogen Phosphorylase B"/>
    <property type="match status" value="2"/>
</dbReference>
<dbReference type="Pfam" id="PF00534">
    <property type="entry name" value="Glycos_transf_1"/>
    <property type="match status" value="1"/>
</dbReference>
<dbReference type="SUPFAM" id="SSF53756">
    <property type="entry name" value="UDP-Glycosyltransferase/glycogen phosphorylase"/>
    <property type="match status" value="1"/>
</dbReference>
<dbReference type="PANTHER" id="PTHR45947:SF3">
    <property type="entry name" value="SULFOQUINOVOSYL TRANSFERASE SQD2"/>
    <property type="match status" value="1"/>
</dbReference>
<organism evidence="2 3">
    <name type="scientific">Winogradskyella aurantia</name>
    <dbReference type="NCBI Taxonomy" id="1915063"/>
    <lineage>
        <taxon>Bacteria</taxon>
        <taxon>Pseudomonadati</taxon>
        <taxon>Bacteroidota</taxon>
        <taxon>Flavobacteriia</taxon>
        <taxon>Flavobacteriales</taxon>
        <taxon>Flavobacteriaceae</taxon>
        <taxon>Winogradskyella</taxon>
    </lineage>
</organism>
<dbReference type="InterPro" id="IPR050194">
    <property type="entry name" value="Glycosyltransferase_grp1"/>
</dbReference>
<evidence type="ECO:0000313" key="2">
    <source>
        <dbReference type="EMBL" id="OZV69231.1"/>
    </source>
</evidence>
<name>A0A265UV84_9FLAO</name>
<dbReference type="CDD" id="cd03801">
    <property type="entry name" value="GT4_PimA-like"/>
    <property type="match status" value="1"/>
</dbReference>
<evidence type="ECO:0000313" key="3">
    <source>
        <dbReference type="Proteomes" id="UP000216840"/>
    </source>
</evidence>
<dbReference type="GO" id="GO:0016757">
    <property type="term" value="F:glycosyltransferase activity"/>
    <property type="evidence" value="ECO:0007669"/>
    <property type="project" value="InterPro"/>
</dbReference>
<dbReference type="InterPro" id="IPR001296">
    <property type="entry name" value="Glyco_trans_1"/>
</dbReference>